<evidence type="ECO:0000313" key="2">
    <source>
        <dbReference type="EMBL" id="CDJ61642.1"/>
    </source>
</evidence>
<sequence>MVFAAVFSFLFVGFLGVNSADYPPAAWEGSVTASSTPSVEQVTAGSKGHFEIETLYDHFQVMQAVAERPSFGSLLPLLLTATGAFLIINGCWQHNRNVDDLDTGPFAVCKSVFEVKNILQVSNSVLRTRAWYLGDYNSARFLGKDQRNLSPQHAMKHGRGSASYTLLTVGLLAGLRLTTPATVLQQTDNMHLQAAAVLQH</sequence>
<evidence type="ECO:0000256" key="1">
    <source>
        <dbReference type="SAM" id="SignalP"/>
    </source>
</evidence>
<dbReference type="EMBL" id="HG722164">
    <property type="protein sequence ID" value="CDJ61642.1"/>
    <property type="molecule type" value="Genomic_DNA"/>
</dbReference>
<organism evidence="2 3">
    <name type="scientific">Eimeria maxima</name>
    <name type="common">Coccidian parasite</name>
    <dbReference type="NCBI Taxonomy" id="5804"/>
    <lineage>
        <taxon>Eukaryota</taxon>
        <taxon>Sar</taxon>
        <taxon>Alveolata</taxon>
        <taxon>Apicomplexa</taxon>
        <taxon>Conoidasida</taxon>
        <taxon>Coccidia</taxon>
        <taxon>Eucoccidiorida</taxon>
        <taxon>Eimeriorina</taxon>
        <taxon>Eimeriidae</taxon>
        <taxon>Eimeria</taxon>
    </lineage>
</organism>
<dbReference type="AlphaFoldDB" id="U6MBQ9"/>
<reference evidence="2" key="2">
    <citation type="submission" date="2013-10" db="EMBL/GenBank/DDBJ databases">
        <authorList>
            <person name="Aslett M."/>
        </authorList>
    </citation>
    <scope>NUCLEOTIDE SEQUENCE [LARGE SCALE GENOMIC DNA]</scope>
    <source>
        <strain evidence="2">Weybridge</strain>
    </source>
</reference>
<dbReference type="GeneID" id="25338323"/>
<feature type="signal peptide" evidence="1">
    <location>
        <begin position="1"/>
        <end position="20"/>
    </location>
</feature>
<keyword evidence="1" id="KW-0732">Signal</keyword>
<accession>U6MBQ9</accession>
<protein>
    <submittedName>
        <fullName evidence="2">Uncharacterized protein</fullName>
    </submittedName>
</protein>
<dbReference type="RefSeq" id="XP_013338292.1">
    <property type="nucleotide sequence ID" value="XM_013482838.1"/>
</dbReference>
<dbReference type="VEuPathDB" id="ToxoDB:EMWEY_00043370"/>
<proteinExistence type="predicted"/>
<reference evidence="2" key="1">
    <citation type="submission" date="2013-10" db="EMBL/GenBank/DDBJ databases">
        <title>Genomic analysis of the causative agents of coccidiosis in chickens.</title>
        <authorList>
            <person name="Reid A.J."/>
            <person name="Blake D."/>
            <person name="Billington K."/>
            <person name="Browne H."/>
            <person name="Dunn M."/>
            <person name="Hung S."/>
            <person name="Kawahara F."/>
            <person name="Miranda-Saavedra D."/>
            <person name="Mourier T."/>
            <person name="Nagra H."/>
            <person name="Otto T.D."/>
            <person name="Rawlings N."/>
            <person name="Sanchez A."/>
            <person name="Sanders M."/>
            <person name="Subramaniam C."/>
            <person name="Tay Y."/>
            <person name="Dear P."/>
            <person name="Doerig C."/>
            <person name="Gruber A."/>
            <person name="Parkinson J."/>
            <person name="Shirley M."/>
            <person name="Wan K.L."/>
            <person name="Berriman M."/>
            <person name="Tomley F."/>
            <person name="Pain A."/>
        </authorList>
    </citation>
    <scope>NUCLEOTIDE SEQUENCE [LARGE SCALE GENOMIC DNA]</scope>
    <source>
        <strain evidence="2">Weybridge</strain>
    </source>
</reference>
<name>U6MBQ9_EIMMA</name>
<evidence type="ECO:0000313" key="3">
    <source>
        <dbReference type="Proteomes" id="UP000030763"/>
    </source>
</evidence>
<feature type="chain" id="PRO_5004675389" evidence="1">
    <location>
        <begin position="21"/>
        <end position="200"/>
    </location>
</feature>
<dbReference type="Proteomes" id="UP000030763">
    <property type="component" value="Unassembled WGS sequence"/>
</dbReference>
<gene>
    <name evidence="2" type="ORF">EMWEY_00043370</name>
</gene>
<keyword evidence="3" id="KW-1185">Reference proteome</keyword>